<evidence type="ECO:0000256" key="1">
    <source>
        <dbReference type="ARBA" id="ARBA00004651"/>
    </source>
</evidence>
<feature type="transmembrane region" description="Helical" evidence="8">
    <location>
        <begin position="236"/>
        <end position="253"/>
    </location>
</feature>
<feature type="transmembrane region" description="Helical" evidence="8">
    <location>
        <begin position="6"/>
        <end position="25"/>
    </location>
</feature>
<keyword evidence="3" id="KW-0813">Transport</keyword>
<dbReference type="Pfam" id="PF01925">
    <property type="entry name" value="TauE"/>
    <property type="match status" value="1"/>
</dbReference>
<comment type="similarity">
    <text evidence="2 8">Belongs to the 4-toluene sulfonate uptake permease (TSUP) (TC 2.A.102) family.</text>
</comment>
<evidence type="ECO:0000313" key="10">
    <source>
        <dbReference type="Proteomes" id="UP001597525"/>
    </source>
</evidence>
<feature type="transmembrane region" description="Helical" evidence="8">
    <location>
        <begin position="37"/>
        <end position="70"/>
    </location>
</feature>
<keyword evidence="5 8" id="KW-0812">Transmembrane</keyword>
<dbReference type="InterPro" id="IPR052017">
    <property type="entry name" value="TSUP"/>
</dbReference>
<gene>
    <name evidence="9" type="ORF">ACFS7Y_21970</name>
</gene>
<evidence type="ECO:0000256" key="5">
    <source>
        <dbReference type="ARBA" id="ARBA00022692"/>
    </source>
</evidence>
<keyword evidence="4 8" id="KW-1003">Cell membrane</keyword>
<feature type="transmembrane region" description="Helical" evidence="8">
    <location>
        <begin position="82"/>
        <end position="100"/>
    </location>
</feature>
<evidence type="ECO:0000256" key="7">
    <source>
        <dbReference type="ARBA" id="ARBA00023136"/>
    </source>
</evidence>
<dbReference type="RefSeq" id="WP_320183554.1">
    <property type="nucleotide sequence ID" value="NZ_CP138332.1"/>
</dbReference>
<dbReference type="Proteomes" id="UP001597525">
    <property type="component" value="Unassembled WGS sequence"/>
</dbReference>
<protein>
    <recommendedName>
        <fullName evidence="8">Probable membrane transporter protein</fullName>
    </recommendedName>
</protein>
<feature type="transmembrane region" description="Helical" evidence="8">
    <location>
        <begin position="143"/>
        <end position="167"/>
    </location>
</feature>
<evidence type="ECO:0000313" key="9">
    <source>
        <dbReference type="EMBL" id="MFD2970073.1"/>
    </source>
</evidence>
<evidence type="ECO:0000256" key="3">
    <source>
        <dbReference type="ARBA" id="ARBA00022448"/>
    </source>
</evidence>
<keyword evidence="6 8" id="KW-1133">Transmembrane helix</keyword>
<organism evidence="9 10">
    <name type="scientific">Sphingobacterium bambusae</name>
    <dbReference type="NCBI Taxonomy" id="662858"/>
    <lineage>
        <taxon>Bacteria</taxon>
        <taxon>Pseudomonadati</taxon>
        <taxon>Bacteroidota</taxon>
        <taxon>Sphingobacteriia</taxon>
        <taxon>Sphingobacteriales</taxon>
        <taxon>Sphingobacteriaceae</taxon>
        <taxon>Sphingobacterium</taxon>
    </lineage>
</organism>
<proteinExistence type="inferred from homology"/>
<evidence type="ECO:0000256" key="2">
    <source>
        <dbReference type="ARBA" id="ARBA00009142"/>
    </source>
</evidence>
<evidence type="ECO:0000256" key="4">
    <source>
        <dbReference type="ARBA" id="ARBA00022475"/>
    </source>
</evidence>
<dbReference type="PANTHER" id="PTHR30269:SF23">
    <property type="entry name" value="MEMBRANE TRANSPORTER PROTEIN YDHB-RELATED"/>
    <property type="match status" value="1"/>
</dbReference>
<feature type="transmembrane region" description="Helical" evidence="8">
    <location>
        <begin position="174"/>
        <end position="192"/>
    </location>
</feature>
<accession>A0ABW6BLU1</accession>
<evidence type="ECO:0000256" key="6">
    <source>
        <dbReference type="ARBA" id="ARBA00022989"/>
    </source>
</evidence>
<dbReference type="EMBL" id="JBHUPB010000015">
    <property type="protein sequence ID" value="MFD2970073.1"/>
    <property type="molecule type" value="Genomic_DNA"/>
</dbReference>
<dbReference type="InterPro" id="IPR002781">
    <property type="entry name" value="TM_pro_TauE-like"/>
</dbReference>
<sequence>MAEALQLITSPSGWAVYFLCAILIGMSKTGIQNIGTLAVPLFAFLFGAKYSTGIVLLLLCFADLIAVIYYRKAFLWHEVKKLLPAAVVGLVAGLLLGNYLHDKTFKILIGSCIMVGMGIMIWLERSPRELQDRLTQNRWYSPIFGLILGFSTMIGNAAGPALSVYMLSKRLDKITFAATSAWFIMILNFSKIPLQAFVWHNLSWQGLFLNLLALPFILLGGFIGIRIIHILPEKQFRRLIMGLIIVSALLLITL</sequence>
<name>A0ABW6BLU1_9SPHI</name>
<evidence type="ECO:0000256" key="8">
    <source>
        <dbReference type="RuleBase" id="RU363041"/>
    </source>
</evidence>
<keyword evidence="10" id="KW-1185">Reference proteome</keyword>
<keyword evidence="7 8" id="KW-0472">Membrane</keyword>
<reference evidence="10" key="1">
    <citation type="journal article" date="2019" name="Int. J. Syst. Evol. Microbiol.">
        <title>The Global Catalogue of Microorganisms (GCM) 10K type strain sequencing project: providing services to taxonomists for standard genome sequencing and annotation.</title>
        <authorList>
            <consortium name="The Broad Institute Genomics Platform"/>
            <consortium name="The Broad Institute Genome Sequencing Center for Infectious Disease"/>
            <person name="Wu L."/>
            <person name="Ma J."/>
        </authorList>
    </citation>
    <scope>NUCLEOTIDE SEQUENCE [LARGE SCALE GENOMIC DNA]</scope>
    <source>
        <strain evidence="10">KCTC 22814</strain>
    </source>
</reference>
<dbReference type="PANTHER" id="PTHR30269">
    <property type="entry name" value="TRANSMEMBRANE PROTEIN YFCA"/>
    <property type="match status" value="1"/>
</dbReference>
<feature type="transmembrane region" description="Helical" evidence="8">
    <location>
        <begin position="204"/>
        <end position="224"/>
    </location>
</feature>
<comment type="subcellular location">
    <subcellularLocation>
        <location evidence="1 8">Cell membrane</location>
        <topology evidence="1 8">Multi-pass membrane protein</topology>
    </subcellularLocation>
</comment>
<feature type="transmembrane region" description="Helical" evidence="8">
    <location>
        <begin position="107"/>
        <end position="123"/>
    </location>
</feature>
<comment type="caution">
    <text evidence="9">The sequence shown here is derived from an EMBL/GenBank/DDBJ whole genome shotgun (WGS) entry which is preliminary data.</text>
</comment>